<gene>
    <name evidence="2" type="ORF">B0H15DRAFT_954452</name>
</gene>
<sequence>MGRRAKHRSLAQQAAASRESSLKYIRSPQGQIARAAPRRQAHPRKQVPPPPSIVPNVPTPTQRMVELYSQVLPLDEPLFKEALRSPDALDESDLARWKEEPPFVEDEDTTDPFTTGYLAFTKSLVAVVHGVRLREQNTRDVELREAIQTKGRDAVVAQLQQEVTALWGCWERVDTLLRTRKYHPYHQSREFTMLEHYLQWLARTIFHLTYLRFL</sequence>
<keyword evidence="3" id="KW-1185">Reference proteome</keyword>
<proteinExistence type="predicted"/>
<evidence type="ECO:0000313" key="2">
    <source>
        <dbReference type="EMBL" id="KAJ7078553.1"/>
    </source>
</evidence>
<feature type="compositionally biased region" description="Polar residues" evidence="1">
    <location>
        <begin position="10"/>
        <end position="19"/>
    </location>
</feature>
<dbReference type="Proteomes" id="UP001222325">
    <property type="component" value="Unassembled WGS sequence"/>
</dbReference>
<dbReference type="AlphaFoldDB" id="A0AAD6TY97"/>
<organism evidence="2 3">
    <name type="scientific">Mycena belliarum</name>
    <dbReference type="NCBI Taxonomy" id="1033014"/>
    <lineage>
        <taxon>Eukaryota</taxon>
        <taxon>Fungi</taxon>
        <taxon>Dikarya</taxon>
        <taxon>Basidiomycota</taxon>
        <taxon>Agaricomycotina</taxon>
        <taxon>Agaricomycetes</taxon>
        <taxon>Agaricomycetidae</taxon>
        <taxon>Agaricales</taxon>
        <taxon>Marasmiineae</taxon>
        <taxon>Mycenaceae</taxon>
        <taxon>Mycena</taxon>
    </lineage>
</organism>
<protein>
    <submittedName>
        <fullName evidence="2">Uncharacterized protein</fullName>
    </submittedName>
</protein>
<feature type="region of interest" description="Disordered" evidence="1">
    <location>
        <begin position="1"/>
        <end position="57"/>
    </location>
</feature>
<feature type="compositionally biased region" description="Basic residues" evidence="1">
    <location>
        <begin position="36"/>
        <end position="45"/>
    </location>
</feature>
<evidence type="ECO:0000313" key="3">
    <source>
        <dbReference type="Proteomes" id="UP001222325"/>
    </source>
</evidence>
<accession>A0AAD6TY97</accession>
<comment type="caution">
    <text evidence="2">The sequence shown here is derived from an EMBL/GenBank/DDBJ whole genome shotgun (WGS) entry which is preliminary data.</text>
</comment>
<name>A0AAD6TY97_9AGAR</name>
<dbReference type="EMBL" id="JARJCN010000065">
    <property type="protein sequence ID" value="KAJ7078553.1"/>
    <property type="molecule type" value="Genomic_DNA"/>
</dbReference>
<evidence type="ECO:0000256" key="1">
    <source>
        <dbReference type="SAM" id="MobiDB-lite"/>
    </source>
</evidence>
<reference evidence="2" key="1">
    <citation type="submission" date="2023-03" db="EMBL/GenBank/DDBJ databases">
        <title>Massive genome expansion in bonnet fungi (Mycena s.s.) driven by repeated elements and novel gene families across ecological guilds.</title>
        <authorList>
            <consortium name="Lawrence Berkeley National Laboratory"/>
            <person name="Harder C.B."/>
            <person name="Miyauchi S."/>
            <person name="Viragh M."/>
            <person name="Kuo A."/>
            <person name="Thoen E."/>
            <person name="Andreopoulos B."/>
            <person name="Lu D."/>
            <person name="Skrede I."/>
            <person name="Drula E."/>
            <person name="Henrissat B."/>
            <person name="Morin E."/>
            <person name="Kohler A."/>
            <person name="Barry K."/>
            <person name="LaButti K."/>
            <person name="Morin E."/>
            <person name="Salamov A."/>
            <person name="Lipzen A."/>
            <person name="Mereny Z."/>
            <person name="Hegedus B."/>
            <person name="Baldrian P."/>
            <person name="Stursova M."/>
            <person name="Weitz H."/>
            <person name="Taylor A."/>
            <person name="Grigoriev I.V."/>
            <person name="Nagy L.G."/>
            <person name="Martin F."/>
            <person name="Kauserud H."/>
        </authorList>
    </citation>
    <scope>NUCLEOTIDE SEQUENCE</scope>
    <source>
        <strain evidence="2">CBHHK173m</strain>
    </source>
</reference>